<feature type="transmembrane region" description="Helical" evidence="6">
    <location>
        <begin position="396"/>
        <end position="415"/>
    </location>
</feature>
<feature type="transmembrane region" description="Helical" evidence="6">
    <location>
        <begin position="232"/>
        <end position="252"/>
    </location>
</feature>
<accession>A0A7W7YZF9</accession>
<keyword evidence="2 6" id="KW-0812">Transmembrane</keyword>
<evidence type="ECO:0000256" key="6">
    <source>
        <dbReference type="SAM" id="Phobius"/>
    </source>
</evidence>
<evidence type="ECO:0000256" key="1">
    <source>
        <dbReference type="ARBA" id="ARBA00004141"/>
    </source>
</evidence>
<dbReference type="RefSeq" id="WP_184147160.1">
    <property type="nucleotide sequence ID" value="NZ_JACHIK010000030.1"/>
</dbReference>
<feature type="transmembrane region" description="Helical" evidence="6">
    <location>
        <begin position="124"/>
        <end position="141"/>
    </location>
</feature>
<feature type="transmembrane region" description="Helical" evidence="6">
    <location>
        <begin position="61"/>
        <end position="82"/>
    </location>
</feature>
<evidence type="ECO:0000313" key="9">
    <source>
        <dbReference type="Proteomes" id="UP000535406"/>
    </source>
</evidence>
<evidence type="ECO:0000256" key="3">
    <source>
        <dbReference type="ARBA" id="ARBA00022989"/>
    </source>
</evidence>
<reference evidence="8 9" key="1">
    <citation type="submission" date="2020-08" db="EMBL/GenBank/DDBJ databases">
        <title>Genomic Encyclopedia of Type Strains, Phase IV (KMG-IV): sequencing the most valuable type-strain genomes for metagenomic binning, comparative biology and taxonomic classification.</title>
        <authorList>
            <person name="Goeker M."/>
        </authorList>
    </citation>
    <scope>NUCLEOTIDE SEQUENCE [LARGE SCALE GENOMIC DNA]</scope>
    <source>
        <strain evidence="8 9">DSM 21319</strain>
    </source>
</reference>
<dbReference type="InterPro" id="IPR051533">
    <property type="entry name" value="WaaL-like"/>
</dbReference>
<evidence type="ECO:0000256" key="2">
    <source>
        <dbReference type="ARBA" id="ARBA00022692"/>
    </source>
</evidence>
<comment type="subcellular location">
    <subcellularLocation>
        <location evidence="1">Membrane</location>
        <topology evidence="1">Multi-pass membrane protein</topology>
    </subcellularLocation>
</comment>
<dbReference type="EMBL" id="JACHIK010000030">
    <property type="protein sequence ID" value="MBB5045190.1"/>
    <property type="molecule type" value="Genomic_DNA"/>
</dbReference>
<feature type="transmembrane region" description="Helical" evidence="6">
    <location>
        <begin position="365"/>
        <end position="390"/>
    </location>
</feature>
<keyword evidence="3 6" id="KW-1133">Transmembrane helix</keyword>
<protein>
    <recommendedName>
        <fullName evidence="7">O-antigen ligase-related domain-containing protein</fullName>
    </recommendedName>
</protein>
<dbReference type="PANTHER" id="PTHR37422">
    <property type="entry name" value="TEICHURONIC ACID BIOSYNTHESIS PROTEIN TUAE"/>
    <property type="match status" value="1"/>
</dbReference>
<gene>
    <name evidence="8" type="ORF">HNQ66_004619</name>
</gene>
<organism evidence="8 9">
    <name type="scientific">Shinella fusca</name>
    <dbReference type="NCBI Taxonomy" id="544480"/>
    <lineage>
        <taxon>Bacteria</taxon>
        <taxon>Pseudomonadati</taxon>
        <taxon>Pseudomonadota</taxon>
        <taxon>Alphaproteobacteria</taxon>
        <taxon>Hyphomicrobiales</taxon>
        <taxon>Rhizobiaceae</taxon>
        <taxon>Shinella</taxon>
    </lineage>
</organism>
<evidence type="ECO:0000256" key="4">
    <source>
        <dbReference type="ARBA" id="ARBA00023136"/>
    </source>
</evidence>
<comment type="caution">
    <text evidence="8">The sequence shown here is derived from an EMBL/GenBank/DDBJ whole genome shotgun (WGS) entry which is preliminary data.</text>
</comment>
<sequence length="451" mass="50084">MRNYLDRLRQMFDILFIVSLAAAMFLGGKVAPLLAIAGVCPIPFLLHATSNQRYAISIWRLLVPFGLYFTYSLLAFFFFTGLEEGARRPVNPSLELYLIGIGMLAIGLVRGLQVRKLALLFRRLGPWLLVACFLLLTYLMFAEIREGCRVRGLAPWPFIPALLFSTLALLSLVGWARFSSNERWMRLIILAFSVVVSTTYTGSRGVSLAVFGVFGLLFVLSLLPSLKNRVPHWYHIALAAVSGVAISIVVGFGTNCGPASRFASTFALLETMTSRTSELKVQTSKDLVPNTTQQEQSTNTPQVAANTSTDQEPLATADQSIGHRLAMWKTSMTAIHERLVFGHGSLYLQKLITETYGYEHNHNQYLSWLVTGGLLQLALGLIFLAIPWFVSSGLSLADRLLMTMAVSLLWGFAMISDSFLNLKFYTHYYCLLCGVLYAWVNNMLLEDGGSA</sequence>
<name>A0A7W7YZF9_9HYPH</name>
<dbReference type="InterPro" id="IPR007016">
    <property type="entry name" value="O-antigen_ligase-rel_domated"/>
</dbReference>
<feature type="transmembrane region" description="Helical" evidence="6">
    <location>
        <begin position="153"/>
        <end position="178"/>
    </location>
</feature>
<evidence type="ECO:0000256" key="5">
    <source>
        <dbReference type="SAM" id="MobiDB-lite"/>
    </source>
</evidence>
<feature type="region of interest" description="Disordered" evidence="5">
    <location>
        <begin position="283"/>
        <end position="311"/>
    </location>
</feature>
<keyword evidence="4 6" id="KW-0472">Membrane</keyword>
<dbReference type="AlphaFoldDB" id="A0A7W7YZF9"/>
<feature type="domain" description="O-antigen ligase-related" evidence="7">
    <location>
        <begin position="191"/>
        <end position="377"/>
    </location>
</feature>
<keyword evidence="9" id="KW-1185">Reference proteome</keyword>
<feature type="transmembrane region" description="Helical" evidence="6">
    <location>
        <begin position="94"/>
        <end position="112"/>
    </location>
</feature>
<proteinExistence type="predicted"/>
<dbReference type="GO" id="GO:0016020">
    <property type="term" value="C:membrane"/>
    <property type="evidence" value="ECO:0007669"/>
    <property type="project" value="UniProtKB-SubCell"/>
</dbReference>
<dbReference type="PANTHER" id="PTHR37422:SF13">
    <property type="entry name" value="LIPOPOLYSACCHARIDE BIOSYNTHESIS PROTEIN PA4999-RELATED"/>
    <property type="match status" value="1"/>
</dbReference>
<dbReference type="Proteomes" id="UP000535406">
    <property type="component" value="Unassembled WGS sequence"/>
</dbReference>
<dbReference type="Pfam" id="PF04932">
    <property type="entry name" value="Wzy_C"/>
    <property type="match status" value="1"/>
</dbReference>
<evidence type="ECO:0000259" key="7">
    <source>
        <dbReference type="Pfam" id="PF04932"/>
    </source>
</evidence>
<evidence type="ECO:0000313" key="8">
    <source>
        <dbReference type="EMBL" id="MBB5045190.1"/>
    </source>
</evidence>
<feature type="transmembrane region" description="Helical" evidence="6">
    <location>
        <begin position="208"/>
        <end position="226"/>
    </location>
</feature>